<feature type="compositionally biased region" description="Polar residues" evidence="1">
    <location>
        <begin position="42"/>
        <end position="56"/>
    </location>
</feature>
<dbReference type="EMBL" id="KV928119">
    <property type="protein sequence ID" value="PIO32756.1"/>
    <property type="molecule type" value="Genomic_DNA"/>
</dbReference>
<reference evidence="3" key="1">
    <citation type="journal article" date="2017" name="Nat. Commun.">
        <title>The North American bullfrog draft genome provides insight into hormonal regulation of long noncoding RNA.</title>
        <authorList>
            <person name="Hammond S.A."/>
            <person name="Warren R.L."/>
            <person name="Vandervalk B.P."/>
            <person name="Kucuk E."/>
            <person name="Khan H."/>
            <person name="Gibb E.A."/>
            <person name="Pandoh P."/>
            <person name="Kirk H."/>
            <person name="Zhao Y."/>
            <person name="Jones M."/>
            <person name="Mungall A.J."/>
            <person name="Coope R."/>
            <person name="Pleasance S."/>
            <person name="Moore R.A."/>
            <person name="Holt R.A."/>
            <person name="Round J.M."/>
            <person name="Ohora S."/>
            <person name="Walle B.V."/>
            <person name="Veldhoen N."/>
            <person name="Helbing C.C."/>
            <person name="Birol I."/>
        </authorList>
    </citation>
    <scope>NUCLEOTIDE SEQUENCE [LARGE SCALE GENOMIC DNA]</scope>
</reference>
<accession>A0A2G9RXW2</accession>
<feature type="non-terminal residue" evidence="2">
    <location>
        <position position="108"/>
    </location>
</feature>
<protein>
    <submittedName>
        <fullName evidence="2">Uncharacterized protein</fullName>
    </submittedName>
</protein>
<dbReference type="AlphaFoldDB" id="A0A2G9RXW2"/>
<name>A0A2G9RXW2_AQUCT</name>
<feature type="compositionally biased region" description="Polar residues" evidence="1">
    <location>
        <begin position="75"/>
        <end position="85"/>
    </location>
</feature>
<keyword evidence="3" id="KW-1185">Reference proteome</keyword>
<evidence type="ECO:0000313" key="3">
    <source>
        <dbReference type="Proteomes" id="UP000228934"/>
    </source>
</evidence>
<feature type="region of interest" description="Disordered" evidence="1">
    <location>
        <begin position="1"/>
        <end position="108"/>
    </location>
</feature>
<evidence type="ECO:0000256" key="1">
    <source>
        <dbReference type="SAM" id="MobiDB-lite"/>
    </source>
</evidence>
<proteinExistence type="predicted"/>
<gene>
    <name evidence="2" type="ORF">AB205_0031300</name>
</gene>
<organism evidence="2 3">
    <name type="scientific">Aquarana catesbeiana</name>
    <name type="common">American bullfrog</name>
    <name type="synonym">Rana catesbeiana</name>
    <dbReference type="NCBI Taxonomy" id="8400"/>
    <lineage>
        <taxon>Eukaryota</taxon>
        <taxon>Metazoa</taxon>
        <taxon>Chordata</taxon>
        <taxon>Craniata</taxon>
        <taxon>Vertebrata</taxon>
        <taxon>Euteleostomi</taxon>
        <taxon>Amphibia</taxon>
        <taxon>Batrachia</taxon>
        <taxon>Anura</taxon>
        <taxon>Neobatrachia</taxon>
        <taxon>Ranoidea</taxon>
        <taxon>Ranidae</taxon>
        <taxon>Aquarana</taxon>
    </lineage>
</organism>
<evidence type="ECO:0000313" key="2">
    <source>
        <dbReference type="EMBL" id="PIO32756.1"/>
    </source>
</evidence>
<feature type="compositionally biased region" description="Basic residues" evidence="1">
    <location>
        <begin position="89"/>
        <end position="99"/>
    </location>
</feature>
<dbReference type="Proteomes" id="UP000228934">
    <property type="component" value="Unassembled WGS sequence"/>
</dbReference>
<dbReference type="OrthoDB" id="10256523at2759"/>
<sequence>MNQALDAVRSLKMERKQKGSSSNDQSAKSEGENTDGRGQPPVSYTQETGDITSQVSALRRKNSLAIPNEKETSERQSLQQSQNSGSARQRSKSLQRSKSVKMQPSWQV</sequence>